<dbReference type="EMBL" id="BSNC01000012">
    <property type="protein sequence ID" value="GLP97845.1"/>
    <property type="molecule type" value="Genomic_DNA"/>
</dbReference>
<dbReference type="AlphaFoldDB" id="A0AA37RYL5"/>
<dbReference type="NCBIfam" id="NF003842">
    <property type="entry name" value="PRK05421.1-4"/>
    <property type="match status" value="1"/>
</dbReference>
<evidence type="ECO:0000313" key="2">
    <source>
        <dbReference type="EMBL" id="GLP97845.1"/>
    </source>
</evidence>
<sequence>MSPMSLLKLQIVTALLTISVLLGGCGYVAVKSDMQLAGGHYPQQQLESREFGLLVWNIHKETGQRQFQQEFLQSIVALEPDFVLLQEVDLSVESRAWFSELTQYGWEYVANLYQPEFDSYSGVLTQAKVRPDMRLARLTSITEPITDTAKPTLITRYPIAGSDQSLVLVNLHGINFQLTLKAFEQQLGKVQELLGGHLGPVIIAGDFNSWSPQRLQFLEELRGWMSLAQVDFGEQQTELASFMGYPLDHIFYSENYLELIPNSAHVHSNLESSDHRAMSARFHLKNLD</sequence>
<evidence type="ECO:0000313" key="3">
    <source>
        <dbReference type="Proteomes" id="UP001161422"/>
    </source>
</evidence>
<dbReference type="InterPro" id="IPR036691">
    <property type="entry name" value="Endo/exonu/phosph_ase_sf"/>
</dbReference>
<dbReference type="InterPro" id="IPR005135">
    <property type="entry name" value="Endo/exonuclease/phosphatase"/>
</dbReference>
<accession>A0AA37RYL5</accession>
<feature type="domain" description="Endonuclease/exonuclease/phosphatase" evidence="1">
    <location>
        <begin position="55"/>
        <end position="275"/>
    </location>
</feature>
<dbReference type="Gene3D" id="3.60.10.10">
    <property type="entry name" value="Endonuclease/exonuclease/phosphatase"/>
    <property type="match status" value="1"/>
</dbReference>
<gene>
    <name evidence="2" type="ORF">GCM10007895_31520</name>
</gene>
<protein>
    <submittedName>
        <fullName evidence="2">EEP domain-containing protein</fullName>
    </submittedName>
</protein>
<reference evidence="2" key="1">
    <citation type="journal article" date="2014" name="Int. J. Syst. Evol. Microbiol.">
        <title>Complete genome sequence of Corynebacterium casei LMG S-19264T (=DSM 44701T), isolated from a smear-ripened cheese.</title>
        <authorList>
            <consortium name="US DOE Joint Genome Institute (JGI-PGF)"/>
            <person name="Walter F."/>
            <person name="Albersmeier A."/>
            <person name="Kalinowski J."/>
            <person name="Ruckert C."/>
        </authorList>
    </citation>
    <scope>NUCLEOTIDE SEQUENCE</scope>
    <source>
        <strain evidence="2">NBRC 101628</strain>
    </source>
</reference>
<organism evidence="2 3">
    <name type="scientific">Paraferrimonas sedimenticola</name>
    <dbReference type="NCBI Taxonomy" id="375674"/>
    <lineage>
        <taxon>Bacteria</taxon>
        <taxon>Pseudomonadati</taxon>
        <taxon>Pseudomonadota</taxon>
        <taxon>Gammaproteobacteria</taxon>
        <taxon>Alteromonadales</taxon>
        <taxon>Ferrimonadaceae</taxon>
        <taxon>Paraferrimonas</taxon>
    </lineage>
</organism>
<dbReference type="Pfam" id="PF03372">
    <property type="entry name" value="Exo_endo_phos"/>
    <property type="match status" value="1"/>
</dbReference>
<dbReference type="SUPFAM" id="SSF56219">
    <property type="entry name" value="DNase I-like"/>
    <property type="match status" value="1"/>
</dbReference>
<dbReference type="Proteomes" id="UP001161422">
    <property type="component" value="Unassembled WGS sequence"/>
</dbReference>
<reference evidence="2" key="2">
    <citation type="submission" date="2023-01" db="EMBL/GenBank/DDBJ databases">
        <title>Draft genome sequence of Paraferrimonas sedimenticola strain NBRC 101628.</title>
        <authorList>
            <person name="Sun Q."/>
            <person name="Mori K."/>
        </authorList>
    </citation>
    <scope>NUCLEOTIDE SEQUENCE</scope>
    <source>
        <strain evidence="2">NBRC 101628</strain>
    </source>
</reference>
<proteinExistence type="predicted"/>
<dbReference type="GO" id="GO:0003824">
    <property type="term" value="F:catalytic activity"/>
    <property type="evidence" value="ECO:0007669"/>
    <property type="project" value="InterPro"/>
</dbReference>
<name>A0AA37RYL5_9GAMM</name>
<evidence type="ECO:0000259" key="1">
    <source>
        <dbReference type="Pfam" id="PF03372"/>
    </source>
</evidence>
<comment type="caution">
    <text evidence="2">The sequence shown here is derived from an EMBL/GenBank/DDBJ whole genome shotgun (WGS) entry which is preliminary data.</text>
</comment>
<keyword evidence="3" id="KW-1185">Reference proteome</keyword>